<sequence length="167" mass="19141">MSGKERVFHTEKMFTPTGSGKKLKIPMIIKLTTDEQKLVEHAKKAIVRYNKMRRNKESIDTLYAFLLSDSGKIYDGVCFESNISQATICGERHAIANMVLEEAYKSKIKCIVVADPVPTVQKNSTPPCGTCMQYLRHENGWIFPAMEKYHIKDLYPHPYEPIEGLWD</sequence>
<evidence type="ECO:0000259" key="2">
    <source>
        <dbReference type="Pfam" id="PF00383"/>
    </source>
</evidence>
<dbReference type="GO" id="GO:0004126">
    <property type="term" value="F:cytidine deaminase activity"/>
    <property type="evidence" value="ECO:0007669"/>
    <property type="project" value="UniProtKB-ARBA"/>
</dbReference>
<gene>
    <name evidence="3" type="ORF">COY34_01850</name>
</gene>
<comment type="similarity">
    <text evidence="1">Belongs to the cytidine and deoxycytidylate deaminase family.</text>
</comment>
<dbReference type="PANTHER" id="PTHR11644:SF2">
    <property type="entry name" value="CYTIDINE DEAMINASE"/>
    <property type="match status" value="1"/>
</dbReference>
<dbReference type="CDD" id="cd01283">
    <property type="entry name" value="cytidine_deaminase"/>
    <property type="match status" value="1"/>
</dbReference>
<dbReference type="GO" id="GO:0055086">
    <property type="term" value="P:nucleobase-containing small molecule metabolic process"/>
    <property type="evidence" value="ECO:0007669"/>
    <property type="project" value="UniProtKB-ARBA"/>
</dbReference>
<dbReference type="GO" id="GO:0005829">
    <property type="term" value="C:cytosol"/>
    <property type="evidence" value="ECO:0007669"/>
    <property type="project" value="TreeGrafter"/>
</dbReference>
<name>A0A2M7TCD8_UNCKA</name>
<reference evidence="4" key="1">
    <citation type="submission" date="2017-09" db="EMBL/GenBank/DDBJ databases">
        <title>Depth-based differentiation of microbial function through sediment-hosted aquifers and enrichment of novel symbionts in the deep terrestrial subsurface.</title>
        <authorList>
            <person name="Probst A.J."/>
            <person name="Ladd B."/>
            <person name="Jarett J.K."/>
            <person name="Geller-Mcgrath D.E."/>
            <person name="Sieber C.M.K."/>
            <person name="Emerson J.B."/>
            <person name="Anantharaman K."/>
            <person name="Thomas B.C."/>
            <person name="Malmstrom R."/>
            <person name="Stieglmeier M."/>
            <person name="Klingl A."/>
            <person name="Woyke T."/>
            <person name="Ryan C.M."/>
            <person name="Banfield J.F."/>
        </authorList>
    </citation>
    <scope>NUCLEOTIDE SEQUENCE [LARGE SCALE GENOMIC DNA]</scope>
</reference>
<proteinExistence type="inferred from homology"/>
<evidence type="ECO:0000313" key="4">
    <source>
        <dbReference type="Proteomes" id="UP000230970"/>
    </source>
</evidence>
<protein>
    <recommendedName>
        <fullName evidence="2">CMP/dCMP-type deaminase domain-containing protein</fullName>
    </recommendedName>
</protein>
<evidence type="ECO:0000256" key="1">
    <source>
        <dbReference type="ARBA" id="ARBA00006576"/>
    </source>
</evidence>
<feature type="domain" description="CMP/dCMP-type deaminase" evidence="2">
    <location>
        <begin position="60"/>
        <end position="137"/>
    </location>
</feature>
<dbReference type="EMBL" id="PFNJ01000044">
    <property type="protein sequence ID" value="PIZ42955.1"/>
    <property type="molecule type" value="Genomic_DNA"/>
</dbReference>
<accession>A0A2M7TCD8</accession>
<dbReference type="InterPro" id="IPR016193">
    <property type="entry name" value="Cytidine_deaminase-like"/>
</dbReference>
<evidence type="ECO:0000313" key="3">
    <source>
        <dbReference type="EMBL" id="PIZ42955.1"/>
    </source>
</evidence>
<dbReference type="AlphaFoldDB" id="A0A2M7TCD8"/>
<dbReference type="PANTHER" id="PTHR11644">
    <property type="entry name" value="CYTIDINE DEAMINASE"/>
    <property type="match status" value="1"/>
</dbReference>
<dbReference type="Pfam" id="PF00383">
    <property type="entry name" value="dCMP_cyt_deam_1"/>
    <property type="match status" value="1"/>
</dbReference>
<dbReference type="InterPro" id="IPR050202">
    <property type="entry name" value="Cyt/Deoxycyt_deaminase"/>
</dbReference>
<comment type="caution">
    <text evidence="3">The sequence shown here is derived from an EMBL/GenBank/DDBJ whole genome shotgun (WGS) entry which is preliminary data.</text>
</comment>
<dbReference type="InterPro" id="IPR002125">
    <property type="entry name" value="CMP_dCMP_dom"/>
</dbReference>
<dbReference type="Proteomes" id="UP000230970">
    <property type="component" value="Unassembled WGS sequence"/>
</dbReference>
<dbReference type="GO" id="GO:0008270">
    <property type="term" value="F:zinc ion binding"/>
    <property type="evidence" value="ECO:0007669"/>
    <property type="project" value="TreeGrafter"/>
</dbReference>
<dbReference type="SUPFAM" id="SSF53927">
    <property type="entry name" value="Cytidine deaminase-like"/>
    <property type="match status" value="1"/>
</dbReference>
<dbReference type="Gene3D" id="3.40.140.10">
    <property type="entry name" value="Cytidine Deaminase, domain 2"/>
    <property type="match status" value="1"/>
</dbReference>
<organism evidence="3 4">
    <name type="scientific">candidate division WWE3 bacterium CG_4_10_14_0_2_um_filter_42_8</name>
    <dbReference type="NCBI Taxonomy" id="1975074"/>
    <lineage>
        <taxon>Bacteria</taxon>
        <taxon>Katanobacteria</taxon>
    </lineage>
</organism>
<dbReference type="GO" id="GO:0072527">
    <property type="term" value="P:pyrimidine-containing compound metabolic process"/>
    <property type="evidence" value="ECO:0007669"/>
    <property type="project" value="UniProtKB-ARBA"/>
</dbReference>